<comment type="caution">
    <text evidence="2">The sequence shown here is derived from an EMBL/GenBank/DDBJ whole genome shotgun (WGS) entry which is preliminary data.</text>
</comment>
<organism evidence="2 3">
    <name type="scientific">Vanilla planifolia</name>
    <name type="common">Vanilla</name>
    <dbReference type="NCBI Taxonomy" id="51239"/>
    <lineage>
        <taxon>Eukaryota</taxon>
        <taxon>Viridiplantae</taxon>
        <taxon>Streptophyta</taxon>
        <taxon>Embryophyta</taxon>
        <taxon>Tracheophyta</taxon>
        <taxon>Spermatophyta</taxon>
        <taxon>Magnoliopsida</taxon>
        <taxon>Liliopsida</taxon>
        <taxon>Asparagales</taxon>
        <taxon>Orchidaceae</taxon>
        <taxon>Vanilloideae</taxon>
        <taxon>Vanilleae</taxon>
        <taxon>Vanilla</taxon>
    </lineage>
</organism>
<dbReference type="AlphaFoldDB" id="A0A835U8S2"/>
<evidence type="ECO:0000313" key="2">
    <source>
        <dbReference type="EMBL" id="KAG0452140.1"/>
    </source>
</evidence>
<dbReference type="Proteomes" id="UP000636800">
    <property type="component" value="Unassembled WGS sequence"/>
</dbReference>
<evidence type="ECO:0000313" key="3">
    <source>
        <dbReference type="Proteomes" id="UP000636800"/>
    </source>
</evidence>
<gene>
    <name evidence="2" type="ORF">HPP92_026111</name>
</gene>
<sequence>MDSSSIAPPEVDSSSLNPNDGTKTEGQISALTSMTMTLEAIAWVKEMVYRARGSATRGLGDRNHRISRGGGRTGISDDRRQRQRASEGKDQRRLRALQGWSLVAASSTLLPCLTGMTFLKFLKAQVLTFEA</sequence>
<dbReference type="EMBL" id="JADCNL010000023">
    <property type="protein sequence ID" value="KAG0452140.1"/>
    <property type="molecule type" value="Genomic_DNA"/>
</dbReference>
<dbReference type="OrthoDB" id="1919226at2759"/>
<evidence type="ECO:0000256" key="1">
    <source>
        <dbReference type="SAM" id="MobiDB-lite"/>
    </source>
</evidence>
<proteinExistence type="predicted"/>
<feature type="region of interest" description="Disordered" evidence="1">
    <location>
        <begin position="54"/>
        <end position="92"/>
    </location>
</feature>
<feature type="compositionally biased region" description="Basic and acidic residues" evidence="1">
    <location>
        <begin position="75"/>
        <end position="92"/>
    </location>
</feature>
<protein>
    <submittedName>
        <fullName evidence="2">Uncharacterized protein</fullName>
    </submittedName>
</protein>
<feature type="region of interest" description="Disordered" evidence="1">
    <location>
        <begin position="1"/>
        <end position="28"/>
    </location>
</feature>
<accession>A0A835U8S2</accession>
<reference evidence="2 3" key="1">
    <citation type="journal article" date="2020" name="Nat. Food">
        <title>A phased Vanilla planifolia genome enables genetic improvement of flavour and production.</title>
        <authorList>
            <person name="Hasing T."/>
            <person name="Tang H."/>
            <person name="Brym M."/>
            <person name="Khazi F."/>
            <person name="Huang T."/>
            <person name="Chambers A.H."/>
        </authorList>
    </citation>
    <scope>NUCLEOTIDE SEQUENCE [LARGE SCALE GENOMIC DNA]</scope>
    <source>
        <tissue evidence="2">Leaf</tissue>
    </source>
</reference>
<keyword evidence="3" id="KW-1185">Reference proteome</keyword>
<name>A0A835U8S2_VANPL</name>